<dbReference type="InterPro" id="IPR039552">
    <property type="entry name" value="IS66_C"/>
</dbReference>
<dbReference type="Pfam" id="PF13817">
    <property type="entry name" value="DDE_Tnp_IS66_C"/>
    <property type="match status" value="1"/>
</dbReference>
<organism evidence="3 5">
    <name type="scientific">Marinomonas algarum</name>
    <dbReference type="NCBI Taxonomy" id="2883105"/>
    <lineage>
        <taxon>Bacteria</taxon>
        <taxon>Pseudomonadati</taxon>
        <taxon>Pseudomonadota</taxon>
        <taxon>Gammaproteobacteria</taxon>
        <taxon>Oceanospirillales</taxon>
        <taxon>Oceanospirillaceae</taxon>
        <taxon>Marinomonas</taxon>
    </lineage>
</organism>
<evidence type="ECO:0000313" key="4">
    <source>
        <dbReference type="EMBL" id="MCB5163229.1"/>
    </source>
</evidence>
<name>A0A9X1LFY0_9GAMM</name>
<dbReference type="AlphaFoldDB" id="A0A9X1LFY0"/>
<evidence type="ECO:0000313" key="3">
    <source>
        <dbReference type="EMBL" id="MCB5163214.1"/>
    </source>
</evidence>
<evidence type="ECO:0000259" key="1">
    <source>
        <dbReference type="Pfam" id="PF13817"/>
    </source>
</evidence>
<dbReference type="EMBL" id="JAJATW010000058">
    <property type="protein sequence ID" value="MCB5163209.1"/>
    <property type="molecule type" value="Genomic_DNA"/>
</dbReference>
<sequence>NGLNEYDWLKQIFKVLPNAQSLADIEALLPWHCKDVVG</sequence>
<feature type="domain" description="Transposase IS66 C-terminal" evidence="1">
    <location>
        <begin position="1"/>
        <end position="31"/>
    </location>
</feature>
<accession>A0A9X1LFY0</accession>
<reference evidence="3" key="1">
    <citation type="submission" date="2021-10" db="EMBL/GenBank/DDBJ databases">
        <title>Marinomonas pontica sp. nov., isolated from the Black Sea.</title>
        <authorList>
            <person name="Zhao L.-H."/>
            <person name="Xue J.-H."/>
        </authorList>
    </citation>
    <scope>NUCLEOTIDE SEQUENCE</scope>
    <source>
        <strain evidence="3">E8</strain>
    </source>
</reference>
<evidence type="ECO:0000313" key="5">
    <source>
        <dbReference type="Proteomes" id="UP001139095"/>
    </source>
</evidence>
<evidence type="ECO:0000313" key="2">
    <source>
        <dbReference type="EMBL" id="MCB5163209.1"/>
    </source>
</evidence>
<dbReference type="Proteomes" id="UP001139095">
    <property type="component" value="Unassembled WGS sequence"/>
</dbReference>
<protein>
    <submittedName>
        <fullName evidence="3">Transposase domain-containing protein</fullName>
    </submittedName>
</protein>
<gene>
    <name evidence="2" type="ORF">LG368_15230</name>
    <name evidence="3" type="ORF">LG368_15265</name>
    <name evidence="4" type="ORF">LG368_15340</name>
</gene>
<comment type="caution">
    <text evidence="3">The sequence shown here is derived from an EMBL/GenBank/DDBJ whole genome shotgun (WGS) entry which is preliminary data.</text>
</comment>
<dbReference type="RefSeq" id="WP_226755541.1">
    <property type="nucleotide sequence ID" value="NZ_JAJATW010000058.1"/>
</dbReference>
<feature type="non-terminal residue" evidence="3">
    <location>
        <position position="1"/>
    </location>
</feature>
<proteinExistence type="predicted"/>
<keyword evidence="5" id="KW-1185">Reference proteome</keyword>
<dbReference type="EMBL" id="JAJATW010000061">
    <property type="protein sequence ID" value="MCB5163214.1"/>
    <property type="molecule type" value="Genomic_DNA"/>
</dbReference>
<dbReference type="EMBL" id="JAJATW010000070">
    <property type="protein sequence ID" value="MCB5163229.1"/>
    <property type="molecule type" value="Genomic_DNA"/>
</dbReference>